<dbReference type="PANTHER" id="PTHR31260:SF69">
    <property type="entry name" value="CYSTATIN_MONELLIN SUPERFAMILY PROTEIN"/>
    <property type="match status" value="1"/>
</dbReference>
<reference evidence="1" key="1">
    <citation type="submission" date="2020-08" db="EMBL/GenBank/DDBJ databases">
        <title>Plant Genome Project.</title>
        <authorList>
            <person name="Zhang R.-G."/>
        </authorList>
    </citation>
    <scope>NUCLEOTIDE SEQUENCE</scope>
    <source>
        <strain evidence="1">WSP0</strain>
        <tissue evidence="1">Leaf</tissue>
    </source>
</reference>
<protein>
    <submittedName>
        <fullName evidence="1">Uncharacterized protein</fullName>
    </submittedName>
</protein>
<dbReference type="PANTHER" id="PTHR31260">
    <property type="entry name" value="CYSTATIN/MONELLIN SUPERFAMILY PROTEIN"/>
    <property type="match status" value="1"/>
</dbReference>
<gene>
    <name evidence="1" type="ORF">RHGRI_000270</name>
</gene>
<dbReference type="Proteomes" id="UP000823749">
    <property type="component" value="Chromosome 1"/>
</dbReference>
<dbReference type="Gene3D" id="3.10.450.10">
    <property type="match status" value="1"/>
</dbReference>
<dbReference type="NCBIfam" id="TIGR01638">
    <property type="entry name" value="Atha_cystat_rel"/>
    <property type="match status" value="1"/>
</dbReference>
<name>A0AAV6LGC3_9ERIC</name>
<comment type="caution">
    <text evidence="1">The sequence shown here is derived from an EMBL/GenBank/DDBJ whole genome shotgun (WGS) entry which is preliminary data.</text>
</comment>
<accession>A0AAV6LGC3</accession>
<proteinExistence type="predicted"/>
<dbReference type="EMBL" id="JACTNZ010000001">
    <property type="protein sequence ID" value="KAG5564036.1"/>
    <property type="molecule type" value="Genomic_DNA"/>
</dbReference>
<sequence length="1009" mass="113667">MEALIRTSDAGISNTKRQFDNRDRERYLVYLEQSRKTEGYEVTISPRGGVYGGVLPMDMTKERRYQDYDMCAQLAINKYNSTFKEQLGLEFVKVLFVTGRISCFMTFYITFEAKDLADGGMVKTYQTEVLMGLREGVWDVGAMRLKPGLDEQGDLLVFATMLDTVAILKEDGSGKTRNLSTGFQEKGEGEEAVLQKVVITDMSITGKGYEVTISPRGGVYGGVLPMDMSKERRYQDYDMCAQLAIDKYSSTFKEQLGLEFVKVLFVTGRISCFMTFCITFEAKDLADGGMVKTYQTEVLMGLREGVWNVRAMRLKPGLDEQGDLLVFATMLDTVAILKEDGSGKTRNISTGYEVTISPRGGVYGGVLPMDMSKEHRYQDYDMCARLAIDKYSSIFKEQLGLEFVKVLFVTGRISCFMTFSITFEAKDLADGGMVKTYQTKVLMGLREGVWNVRAMRLKPGLDEQGDLLVFATMLDTVAILKEDGSGKTRNVSTGYEVTISPRGGVYCGVLPMDITKERRYKDYDMCAQLAINKYNSIFKVAILKEDGFGKTRNLSTGFQEKGEGEEAVLQKVVITDMRSYTASWNISLRDSLVGYEVTISPRGGVYGGVLPMDMSKEHRYQDYDMCAQLAIDKYSSTFKEQLGLEFVKVLFVTGRISCFMTFCITFEAKDLADGGMVKTYQTEVLMGLREGVWNVRAMRLKPGLDEQGDLLVFATMLDTVAILKEDGSGKTRNISTGYEVTISPRGGVYGGVLPMDMSKEHRYQDYDMCARLAIDKYSSIFKAKDLADGGMVKTYQTKVLMGLREGVWNVRAMRLKPGLDEQGGCSGKMEALIRKSDVGISNTRREYNHQDRERYLAYLEQSRKTEGLENFHVINMDHFKDMQQCLVANVQLLHEMLIYVVDFVSQGGCAGKMEALIRKSDVGISNAKRQYDHRDKEKYMAYLEQSRKTEGYEVTISCGRGVCGGVLPMDMSKERRYQDYDMCAQLAIDKYSSTYTCKYVDHDNESLDC</sequence>
<dbReference type="AlphaFoldDB" id="A0AAV6LGC3"/>
<dbReference type="InterPro" id="IPR006525">
    <property type="entry name" value="Cystatin-related_pln"/>
</dbReference>
<dbReference type="InterPro" id="IPR006462">
    <property type="entry name" value="MS5"/>
</dbReference>
<evidence type="ECO:0000313" key="1">
    <source>
        <dbReference type="EMBL" id="KAG5564036.1"/>
    </source>
</evidence>
<keyword evidence="2" id="KW-1185">Reference proteome</keyword>
<organism evidence="1 2">
    <name type="scientific">Rhododendron griersonianum</name>
    <dbReference type="NCBI Taxonomy" id="479676"/>
    <lineage>
        <taxon>Eukaryota</taxon>
        <taxon>Viridiplantae</taxon>
        <taxon>Streptophyta</taxon>
        <taxon>Embryophyta</taxon>
        <taxon>Tracheophyta</taxon>
        <taxon>Spermatophyta</taxon>
        <taxon>Magnoliopsida</taxon>
        <taxon>eudicotyledons</taxon>
        <taxon>Gunneridae</taxon>
        <taxon>Pentapetalae</taxon>
        <taxon>asterids</taxon>
        <taxon>Ericales</taxon>
        <taxon>Ericaceae</taxon>
        <taxon>Ericoideae</taxon>
        <taxon>Rhodoreae</taxon>
        <taxon>Rhododendron</taxon>
    </lineage>
</organism>
<evidence type="ECO:0000313" key="2">
    <source>
        <dbReference type="Proteomes" id="UP000823749"/>
    </source>
</evidence>